<name>A0A1H5N4U5_9MICO</name>
<sequence length="420" mass="43639">MKFFRRSPEPAPVEPTSSESAPAASAPAETASRRPRRRMIIGAVAALALVAGGGGAAYASAHKEVEIDLDGQTYTYNTFAGSVSGLLDEAGIELAEHDEVVPGLDESLSDDSEVVVRTADQITVLADGEETQVWTTALTAAGALDSLAATGRDASMLASRSTDGRTSLEMPLVANGTVSIEVDGETRSVDAEGTVSLEEVLVRAEVELGAADDAEVTSADGNVVVTVTRRSTERETETETVEHESTQRETDDLYEGESRLAQEGQDGERTIVTLHQLVNGEITSSKEISSEVTTEPVTEVVEVGTAERPAPEPEPEPEPSSSSGSSSSSSSSGSSSGSSAGSGVWAALAQCESGGNPQAVNPAGPYYGLYQFSLSTWQSVGGSGLPSEASASEQTQRAQTLQARSGWGQWPHCASQLGLR</sequence>
<evidence type="ECO:0000313" key="8">
    <source>
        <dbReference type="Proteomes" id="UP000199220"/>
    </source>
</evidence>
<feature type="domain" description="G5" evidence="6">
    <location>
        <begin position="227"/>
        <end position="307"/>
    </location>
</feature>
<feature type="region of interest" description="Disordered" evidence="4">
    <location>
        <begin position="1"/>
        <end position="34"/>
    </location>
</feature>
<keyword evidence="5" id="KW-1133">Transmembrane helix</keyword>
<dbReference type="InterPro" id="IPR023346">
    <property type="entry name" value="Lysozyme-like_dom_sf"/>
</dbReference>
<dbReference type="RefSeq" id="WP_245708947.1">
    <property type="nucleotide sequence ID" value="NZ_FNTX01000002.1"/>
</dbReference>
<protein>
    <submittedName>
        <fullName evidence="7">Uncharacterized conserved protein YabE, contains G5 and tandem DUF348 domains</fullName>
    </submittedName>
</protein>
<organism evidence="7 8">
    <name type="scientific">Ruania alba</name>
    <dbReference type="NCBI Taxonomy" id="648782"/>
    <lineage>
        <taxon>Bacteria</taxon>
        <taxon>Bacillati</taxon>
        <taxon>Actinomycetota</taxon>
        <taxon>Actinomycetes</taxon>
        <taxon>Micrococcales</taxon>
        <taxon>Ruaniaceae</taxon>
        <taxon>Ruania</taxon>
    </lineage>
</organism>
<feature type="compositionally biased region" description="Basic and acidic residues" evidence="4">
    <location>
        <begin position="230"/>
        <end position="260"/>
    </location>
</feature>
<dbReference type="CDD" id="cd13925">
    <property type="entry name" value="RPF"/>
    <property type="match status" value="1"/>
</dbReference>
<dbReference type="Gene3D" id="2.20.230.10">
    <property type="entry name" value="Resuscitation-promoting factor rpfb"/>
    <property type="match status" value="1"/>
</dbReference>
<evidence type="ECO:0000256" key="5">
    <source>
        <dbReference type="SAM" id="Phobius"/>
    </source>
</evidence>
<dbReference type="Pfam" id="PF06737">
    <property type="entry name" value="Transglycosylas"/>
    <property type="match status" value="1"/>
</dbReference>
<dbReference type="SUPFAM" id="SSF53955">
    <property type="entry name" value="Lysozyme-like"/>
    <property type="match status" value="1"/>
</dbReference>
<keyword evidence="3" id="KW-0378">Hydrolase</keyword>
<dbReference type="Pfam" id="PF07501">
    <property type="entry name" value="G5"/>
    <property type="match status" value="1"/>
</dbReference>
<keyword evidence="2" id="KW-0732">Signal</keyword>
<dbReference type="EMBL" id="FNTX01000002">
    <property type="protein sequence ID" value="SEE95678.1"/>
    <property type="molecule type" value="Genomic_DNA"/>
</dbReference>
<feature type="compositionally biased region" description="Low complexity" evidence="4">
    <location>
        <begin position="14"/>
        <end position="30"/>
    </location>
</feature>
<feature type="transmembrane region" description="Helical" evidence="5">
    <location>
        <begin position="39"/>
        <end position="59"/>
    </location>
</feature>
<dbReference type="STRING" id="648782.SAMN04488554_3866"/>
<evidence type="ECO:0000256" key="1">
    <source>
        <dbReference type="ARBA" id="ARBA00010830"/>
    </source>
</evidence>
<gene>
    <name evidence="7" type="ORF">SAMN04488554_3866</name>
</gene>
<evidence type="ECO:0000259" key="6">
    <source>
        <dbReference type="PROSITE" id="PS51109"/>
    </source>
</evidence>
<evidence type="ECO:0000313" key="7">
    <source>
        <dbReference type="EMBL" id="SEE95678.1"/>
    </source>
</evidence>
<dbReference type="Gene3D" id="1.10.530.10">
    <property type="match status" value="1"/>
</dbReference>
<keyword evidence="5" id="KW-0812">Transmembrane</keyword>
<dbReference type="InterPro" id="IPR007137">
    <property type="entry name" value="DUF348"/>
</dbReference>
<feature type="region of interest" description="Disordered" evidence="4">
    <location>
        <begin position="381"/>
        <end position="408"/>
    </location>
</feature>
<accession>A0A1H5N4U5</accession>
<dbReference type="PROSITE" id="PS51109">
    <property type="entry name" value="G5"/>
    <property type="match status" value="1"/>
</dbReference>
<dbReference type="AlphaFoldDB" id="A0A1H5N4U5"/>
<dbReference type="InterPro" id="IPR011098">
    <property type="entry name" value="G5_dom"/>
</dbReference>
<evidence type="ECO:0000256" key="3">
    <source>
        <dbReference type="ARBA" id="ARBA00022801"/>
    </source>
</evidence>
<dbReference type="GO" id="GO:0016787">
    <property type="term" value="F:hydrolase activity"/>
    <property type="evidence" value="ECO:0007669"/>
    <property type="project" value="UniProtKB-KW"/>
</dbReference>
<keyword evidence="5" id="KW-0472">Membrane</keyword>
<dbReference type="InterPro" id="IPR010618">
    <property type="entry name" value="RPF"/>
</dbReference>
<feature type="region of interest" description="Disordered" evidence="4">
    <location>
        <begin position="304"/>
        <end position="344"/>
    </location>
</feature>
<keyword evidence="8" id="KW-1185">Reference proteome</keyword>
<feature type="compositionally biased region" description="Polar residues" evidence="4">
    <location>
        <begin position="389"/>
        <end position="403"/>
    </location>
</feature>
<reference evidence="8" key="1">
    <citation type="submission" date="2016-10" db="EMBL/GenBank/DDBJ databases">
        <authorList>
            <person name="Varghese N."/>
            <person name="Submissions S."/>
        </authorList>
    </citation>
    <scope>NUCLEOTIDE SEQUENCE [LARGE SCALE GENOMIC DNA]</scope>
    <source>
        <strain evidence="8">DSM 21368</strain>
    </source>
</reference>
<evidence type="ECO:0000256" key="2">
    <source>
        <dbReference type="ARBA" id="ARBA00022729"/>
    </source>
</evidence>
<feature type="compositionally biased region" description="Low complexity" evidence="4">
    <location>
        <begin position="319"/>
        <end position="343"/>
    </location>
</feature>
<evidence type="ECO:0000256" key="4">
    <source>
        <dbReference type="SAM" id="MobiDB-lite"/>
    </source>
</evidence>
<dbReference type="Proteomes" id="UP000199220">
    <property type="component" value="Unassembled WGS sequence"/>
</dbReference>
<comment type="similarity">
    <text evidence="1">Belongs to the transglycosylase family. Rpf subfamily.</text>
</comment>
<dbReference type="Pfam" id="PF03990">
    <property type="entry name" value="DUF348"/>
    <property type="match status" value="2"/>
</dbReference>
<feature type="region of interest" description="Disordered" evidence="4">
    <location>
        <begin position="228"/>
        <end position="268"/>
    </location>
</feature>
<proteinExistence type="inferred from homology"/>
<dbReference type="SMART" id="SM01208">
    <property type="entry name" value="G5"/>
    <property type="match status" value="1"/>
</dbReference>